<feature type="region of interest" description="Disordered" evidence="1">
    <location>
        <begin position="76"/>
        <end position="150"/>
    </location>
</feature>
<accession>A8NXH8</accession>
<dbReference type="PANTHER" id="PTHR23389:SF21">
    <property type="entry name" value="ATPASE FAMILY AAA DOMAIN-CONTAINING PROTEIN 5"/>
    <property type="match status" value="1"/>
</dbReference>
<evidence type="ECO:0000313" key="3">
    <source>
        <dbReference type="EMBL" id="EAU84789.2"/>
    </source>
</evidence>
<dbReference type="EMBL" id="AACS02000005">
    <property type="protein sequence ID" value="EAU84789.2"/>
    <property type="molecule type" value="Genomic_DNA"/>
</dbReference>
<dbReference type="GO" id="GO:0003677">
    <property type="term" value="F:DNA binding"/>
    <property type="evidence" value="ECO:0007669"/>
    <property type="project" value="TreeGrafter"/>
</dbReference>
<feature type="region of interest" description="Disordered" evidence="1">
    <location>
        <begin position="35"/>
        <end position="54"/>
    </location>
</feature>
<dbReference type="Proteomes" id="UP000001861">
    <property type="component" value="Unassembled WGS sequence"/>
</dbReference>
<dbReference type="InterPro" id="IPR003959">
    <property type="entry name" value="ATPase_AAA_core"/>
</dbReference>
<organism evidence="3 4">
    <name type="scientific">Coprinopsis cinerea (strain Okayama-7 / 130 / ATCC MYA-4618 / FGSC 9003)</name>
    <name type="common">Inky cap fungus</name>
    <name type="synonym">Hormographiella aspergillata</name>
    <dbReference type="NCBI Taxonomy" id="240176"/>
    <lineage>
        <taxon>Eukaryota</taxon>
        <taxon>Fungi</taxon>
        <taxon>Dikarya</taxon>
        <taxon>Basidiomycota</taxon>
        <taxon>Agaricomycotina</taxon>
        <taxon>Agaricomycetes</taxon>
        <taxon>Agaricomycetidae</taxon>
        <taxon>Agaricales</taxon>
        <taxon>Agaricineae</taxon>
        <taxon>Psathyrellaceae</taxon>
        <taxon>Coprinopsis</taxon>
    </lineage>
</organism>
<dbReference type="Pfam" id="PF00004">
    <property type="entry name" value="AAA"/>
    <property type="match status" value="1"/>
</dbReference>
<dbReference type="GO" id="GO:0016887">
    <property type="term" value="F:ATP hydrolysis activity"/>
    <property type="evidence" value="ECO:0007669"/>
    <property type="project" value="InterPro"/>
</dbReference>
<protein>
    <recommendedName>
        <fullName evidence="2">ATPase AAA-type core domain-containing protein</fullName>
    </recommendedName>
</protein>
<dbReference type="HOGENOM" id="CLU_014669_0_0_1"/>
<feature type="domain" description="ATPase AAA-type core" evidence="2">
    <location>
        <begin position="422"/>
        <end position="450"/>
    </location>
</feature>
<dbReference type="VEuPathDB" id="FungiDB:CC1G_00308"/>
<name>A8NXH8_COPC7</name>
<dbReference type="PANTHER" id="PTHR23389">
    <property type="entry name" value="CHROMOSOME TRANSMISSION FIDELITY FACTOR 18"/>
    <property type="match status" value="1"/>
</dbReference>
<dbReference type="GeneID" id="6013728"/>
<dbReference type="RefSeq" id="XP_001837172.2">
    <property type="nucleotide sequence ID" value="XM_001837120.2"/>
</dbReference>
<dbReference type="OMA" id="LWNDKWR"/>
<dbReference type="GO" id="GO:0005524">
    <property type="term" value="F:ATP binding"/>
    <property type="evidence" value="ECO:0007669"/>
    <property type="project" value="InterPro"/>
</dbReference>
<dbReference type="InParanoid" id="A8NXH8"/>
<evidence type="ECO:0000256" key="1">
    <source>
        <dbReference type="SAM" id="MobiDB-lite"/>
    </source>
</evidence>
<dbReference type="SUPFAM" id="SSF52540">
    <property type="entry name" value="P-loop containing nucleoside triphosphate hydrolases"/>
    <property type="match status" value="1"/>
</dbReference>
<dbReference type="OrthoDB" id="9996895at2759"/>
<dbReference type="GO" id="GO:0005634">
    <property type="term" value="C:nucleus"/>
    <property type="evidence" value="ECO:0007669"/>
    <property type="project" value="TreeGrafter"/>
</dbReference>
<sequence length="888" mass="97528">MTEKKKGASKGKGRATAVAKQRTLLDMFPKPVTAVKEGESSSTGSAFTPVESGGIFPLETNRLVDHGTAPAIPLIELSDSEVSSGDVLPDPIIIEDTPPPPSSAPPTEASSPLSQAEDSFAHGSSPSAPIVIDSSPVKSRSTPPPPMAIHPFFAPRAALRRPEPPPSPSKLRKWTVPYPDRHAQHVRGPQTASLPSKSLHPSRPRVTNPVSVDPTFTFLRRSISPESNYTPTNACPSSRAATVTIESSLDSIPKEHIRRHPSISRVIDLIQFDSDLPHSPCEAWTERWRPRTADHILGNEESARYLRRWLLALKLQTDAPTTSLSNERSTSKKAAGTRTTKRPRVITEIVRGRARKRAKVDSDDEDDWIVYSDEEDVVTDYAASSDVEDDFLAPISEPVSSPANPTPPPATTQDLGELHNTILLVGPPGTGKTASVYACAEELGWEVFEVYPGIGKRSGVNIEHLVGEVGKNHLVRQRPHGRHDFFTVLSPTKRKANPKPPSEHSQSNHVLPNGIDSTKDPQIPDDENPQMAQSLILLEEVDILFKEDSNFWSTVIKIIKECRRPVICTCNDVSLVPVLDLPIQKVLNFEPCPPDVAVSYLQSIACAEGRPATREGLMRLLEMRKASMEDEPGTRHWLVAQATCDLRHAINLLQVTLGTGPPQLGSATTPLDETGVPGPSNDDHPRQAPADEERALLHDKEKILGFWKEVAHEAETRSFLDSQMAQGFTGVPSIDDNYLPSEDDELGHPILFETSTDNSLPTTYTRHVQIQSLLQKSLPCRLGMGNADAEAATMLAKANMYKMHLSHVLHDVCPMTVWSLPLPRLYVDYAPYIKQVAEADDAQAEATIQRVQERGGRRTRNSGKSEYVRILQLSDLGRGSISRICFED</sequence>
<keyword evidence="4" id="KW-1185">Reference proteome</keyword>
<dbReference type="AlphaFoldDB" id="A8NXH8"/>
<dbReference type="STRING" id="240176.A8NXH8"/>
<evidence type="ECO:0000313" key="4">
    <source>
        <dbReference type="Proteomes" id="UP000001861"/>
    </source>
</evidence>
<dbReference type="KEGG" id="cci:CC1G_00308"/>
<reference evidence="3 4" key="1">
    <citation type="journal article" date="2010" name="Proc. Natl. Acad. Sci. U.S.A.">
        <title>Insights into evolution of multicellular fungi from the assembled chromosomes of the mushroom Coprinopsis cinerea (Coprinus cinereus).</title>
        <authorList>
            <person name="Stajich J.E."/>
            <person name="Wilke S.K."/>
            <person name="Ahren D."/>
            <person name="Au C.H."/>
            <person name="Birren B.W."/>
            <person name="Borodovsky M."/>
            <person name="Burns C."/>
            <person name="Canback B."/>
            <person name="Casselton L.A."/>
            <person name="Cheng C.K."/>
            <person name="Deng J."/>
            <person name="Dietrich F.S."/>
            <person name="Fargo D.C."/>
            <person name="Farman M.L."/>
            <person name="Gathman A.C."/>
            <person name="Goldberg J."/>
            <person name="Guigo R."/>
            <person name="Hoegger P.J."/>
            <person name="Hooker J.B."/>
            <person name="Huggins A."/>
            <person name="James T.Y."/>
            <person name="Kamada T."/>
            <person name="Kilaru S."/>
            <person name="Kodira C."/>
            <person name="Kues U."/>
            <person name="Kupfer D."/>
            <person name="Kwan H.S."/>
            <person name="Lomsadze A."/>
            <person name="Li W."/>
            <person name="Lilly W.W."/>
            <person name="Ma L.J."/>
            <person name="Mackey A.J."/>
            <person name="Manning G."/>
            <person name="Martin F."/>
            <person name="Muraguchi H."/>
            <person name="Natvig D.O."/>
            <person name="Palmerini H."/>
            <person name="Ramesh M.A."/>
            <person name="Rehmeyer C.J."/>
            <person name="Roe B.A."/>
            <person name="Shenoy N."/>
            <person name="Stanke M."/>
            <person name="Ter-Hovhannisyan V."/>
            <person name="Tunlid A."/>
            <person name="Velagapudi R."/>
            <person name="Vision T.J."/>
            <person name="Zeng Q."/>
            <person name="Zolan M.E."/>
            <person name="Pukkila P.J."/>
        </authorList>
    </citation>
    <scope>NUCLEOTIDE SEQUENCE [LARGE SCALE GENOMIC DNA]</scope>
    <source>
        <strain evidence="4">Okayama-7 / 130 / ATCC MYA-4618 / FGSC 9003</strain>
    </source>
</reference>
<comment type="caution">
    <text evidence="3">The sequence shown here is derived from an EMBL/GenBank/DDBJ whole genome shotgun (WGS) entry which is preliminary data.</text>
</comment>
<feature type="compositionally biased region" description="Polar residues" evidence="1">
    <location>
        <begin position="113"/>
        <end position="127"/>
    </location>
</feature>
<feature type="region of interest" description="Disordered" evidence="1">
    <location>
        <begin position="1"/>
        <end position="22"/>
    </location>
</feature>
<evidence type="ECO:0000259" key="2">
    <source>
        <dbReference type="Pfam" id="PF00004"/>
    </source>
</evidence>
<dbReference type="eggNOG" id="KOG1968">
    <property type="taxonomic scope" value="Eukaryota"/>
</dbReference>
<dbReference type="InterPro" id="IPR027417">
    <property type="entry name" value="P-loop_NTPase"/>
</dbReference>
<feature type="region of interest" description="Disordered" evidence="1">
    <location>
        <begin position="320"/>
        <end position="340"/>
    </location>
</feature>
<proteinExistence type="predicted"/>
<feature type="region of interest" description="Disordered" evidence="1">
    <location>
        <begin position="661"/>
        <end position="688"/>
    </location>
</feature>
<feature type="region of interest" description="Disordered" evidence="1">
    <location>
        <begin position="184"/>
        <end position="211"/>
    </location>
</feature>
<gene>
    <name evidence="3" type="ORF">CC1G_00308</name>
</gene>
<dbReference type="Gene3D" id="3.40.50.300">
    <property type="entry name" value="P-loop containing nucleotide triphosphate hydrolases"/>
    <property type="match status" value="1"/>
</dbReference>
<feature type="region of interest" description="Disordered" evidence="1">
    <location>
        <begin position="489"/>
        <end position="528"/>
    </location>
</feature>